<organism evidence="2">
    <name type="scientific">Puccinia triticina (isolate 1-1 / race 1 (BBBD))</name>
    <name type="common">Brown leaf rust fungus</name>
    <dbReference type="NCBI Taxonomy" id="630390"/>
    <lineage>
        <taxon>Eukaryota</taxon>
        <taxon>Fungi</taxon>
        <taxon>Dikarya</taxon>
        <taxon>Basidiomycota</taxon>
        <taxon>Pucciniomycotina</taxon>
        <taxon>Pucciniomycetes</taxon>
        <taxon>Pucciniales</taxon>
        <taxon>Pucciniaceae</taxon>
        <taxon>Puccinia</taxon>
    </lineage>
</organism>
<accession>A0A180GIB2</accession>
<keyword evidence="4" id="KW-1185">Reference proteome</keyword>
<evidence type="ECO:0000313" key="4">
    <source>
        <dbReference type="Proteomes" id="UP000005240"/>
    </source>
</evidence>
<feature type="region of interest" description="Disordered" evidence="1">
    <location>
        <begin position="228"/>
        <end position="248"/>
    </location>
</feature>
<dbReference type="OrthoDB" id="2500693at2759"/>
<dbReference type="EMBL" id="ADAS02000064">
    <property type="protein sequence ID" value="OAV92415.1"/>
    <property type="molecule type" value="Genomic_DNA"/>
</dbReference>
<reference evidence="2" key="2">
    <citation type="submission" date="2016-05" db="EMBL/GenBank/DDBJ databases">
        <title>Comparative analysis highlights variable genome content of wheat rusts and divergence of the mating loci.</title>
        <authorList>
            <person name="Cuomo C.A."/>
            <person name="Bakkeren G."/>
            <person name="Szabo L."/>
            <person name="Khalil H."/>
            <person name="Joly D."/>
            <person name="Goldberg J."/>
            <person name="Young S."/>
            <person name="Zeng Q."/>
            <person name="Fellers J."/>
        </authorList>
    </citation>
    <scope>NUCLEOTIDE SEQUENCE [LARGE SCALE GENOMIC DNA]</scope>
    <source>
        <strain evidence="2">1-1 BBBD Race 1</strain>
    </source>
</reference>
<dbReference type="EnsemblFungi" id="PTTG_12357-t43_1">
    <property type="protein sequence ID" value="PTTG_12357-t43_1-p1"/>
    <property type="gene ID" value="PTTG_12357"/>
</dbReference>
<protein>
    <submittedName>
        <fullName evidence="2 3">Uncharacterized protein</fullName>
    </submittedName>
</protein>
<name>A0A180GIB2_PUCT1</name>
<reference evidence="3 4" key="3">
    <citation type="journal article" date="2017" name="G3 (Bethesda)">
        <title>Comparative analysis highlights variable genome content of wheat rusts and divergence of the mating loci.</title>
        <authorList>
            <person name="Cuomo C.A."/>
            <person name="Bakkeren G."/>
            <person name="Khalil H.B."/>
            <person name="Panwar V."/>
            <person name="Joly D."/>
            <person name="Linning R."/>
            <person name="Sakthikumar S."/>
            <person name="Song X."/>
            <person name="Adiconis X."/>
            <person name="Fan L."/>
            <person name="Goldberg J.M."/>
            <person name="Levin J.Z."/>
            <person name="Young S."/>
            <person name="Zeng Q."/>
            <person name="Anikster Y."/>
            <person name="Bruce M."/>
            <person name="Wang M."/>
            <person name="Yin C."/>
            <person name="McCallum B."/>
            <person name="Szabo L.J."/>
            <person name="Hulbert S."/>
            <person name="Chen X."/>
            <person name="Fellers J.P."/>
        </authorList>
    </citation>
    <scope>NUCLEOTIDE SEQUENCE</scope>
    <source>
        <strain evidence="4">Isolate 1-1 / race 1 (BBBD)</strain>
        <strain evidence="3">isolate 1-1 / race 1 (BBBD)</strain>
    </source>
</reference>
<evidence type="ECO:0000313" key="2">
    <source>
        <dbReference type="EMBL" id="OAV92415.1"/>
    </source>
</evidence>
<feature type="compositionally biased region" description="Polar residues" evidence="1">
    <location>
        <begin position="96"/>
        <end position="108"/>
    </location>
</feature>
<evidence type="ECO:0000256" key="1">
    <source>
        <dbReference type="SAM" id="MobiDB-lite"/>
    </source>
</evidence>
<dbReference type="Proteomes" id="UP000005240">
    <property type="component" value="Unassembled WGS sequence"/>
</dbReference>
<proteinExistence type="predicted"/>
<reference evidence="2" key="1">
    <citation type="submission" date="2009-11" db="EMBL/GenBank/DDBJ databases">
        <authorList>
            <consortium name="The Broad Institute Genome Sequencing Platform"/>
            <person name="Ward D."/>
            <person name="Feldgarden M."/>
            <person name="Earl A."/>
            <person name="Young S.K."/>
            <person name="Zeng Q."/>
            <person name="Koehrsen M."/>
            <person name="Alvarado L."/>
            <person name="Berlin A."/>
            <person name="Bochicchio J."/>
            <person name="Borenstein D."/>
            <person name="Chapman S.B."/>
            <person name="Chen Z."/>
            <person name="Engels R."/>
            <person name="Freedman E."/>
            <person name="Gellesch M."/>
            <person name="Goldberg J."/>
            <person name="Griggs A."/>
            <person name="Gujja S."/>
            <person name="Heilman E."/>
            <person name="Heiman D."/>
            <person name="Hepburn T."/>
            <person name="Howarth C."/>
            <person name="Jen D."/>
            <person name="Larson L."/>
            <person name="Lewis B."/>
            <person name="Mehta T."/>
            <person name="Park D."/>
            <person name="Pearson M."/>
            <person name="Roberts A."/>
            <person name="Saif S."/>
            <person name="Shea T."/>
            <person name="Shenoy N."/>
            <person name="Sisk P."/>
            <person name="Stolte C."/>
            <person name="Sykes S."/>
            <person name="Thomson T."/>
            <person name="Walk T."/>
            <person name="White J."/>
            <person name="Yandava C."/>
            <person name="Izard J."/>
            <person name="Baranova O.V."/>
            <person name="Blanton J.M."/>
            <person name="Tanner A.C."/>
            <person name="Dewhirst F.E."/>
            <person name="Haas B."/>
            <person name="Nusbaum C."/>
            <person name="Birren B."/>
        </authorList>
    </citation>
    <scope>NUCLEOTIDE SEQUENCE [LARGE SCALE GENOMIC DNA]</scope>
    <source>
        <strain evidence="2">1-1 BBBD Race 1</strain>
    </source>
</reference>
<dbReference type="VEuPathDB" id="FungiDB:PTTG_12357"/>
<dbReference type="AlphaFoldDB" id="A0A180GIB2"/>
<feature type="region of interest" description="Disordered" evidence="1">
    <location>
        <begin position="92"/>
        <end position="143"/>
    </location>
</feature>
<sequence>MSEADRAFFANYFEEQRKLLVGKAIERGVSMEMVDKFLGKRKAVRRPNRWNRFLQQLSARNKFRGVGKGVGRHRVGMAEISVLYKRYRARKKIPGTDNSNTTPASRSPSPEAELTPSELALDDDSDTEQDSHAERASPPASDLRGSISLARAASTVESYLANWVIQANSIAQTCNCKMILFAVSTHLGRHSFQITKSTHRAVPFVDLADNVDQPNTYPARFQASLVGTTPSETAKPKTPPRRVRPPRPNVTDQMIAFAVAKTNNAINHWLWSNNQCALASAGYRLVTDPRMRTPVEKITSPSCWLTVKYIRSLHLDLDDGYINLLPLEPATP</sequence>
<gene>
    <name evidence="2" type="ORF">PTTG_12357</name>
</gene>
<evidence type="ECO:0000313" key="3">
    <source>
        <dbReference type="EnsemblFungi" id="PTTG_12357-t43_1-p1"/>
    </source>
</evidence>
<reference evidence="3" key="4">
    <citation type="submission" date="2025-05" db="UniProtKB">
        <authorList>
            <consortium name="EnsemblFungi"/>
        </authorList>
    </citation>
    <scope>IDENTIFICATION</scope>
    <source>
        <strain evidence="3">isolate 1-1 / race 1 (BBBD)</strain>
    </source>
</reference>